<feature type="binding site" evidence="9">
    <location>
        <position position="121"/>
    </location>
    <ligand>
        <name>4-amino-2-methyl-5-(diphosphooxymethyl)pyrimidine</name>
        <dbReference type="ChEBI" id="CHEBI:57841"/>
    </ligand>
</feature>
<evidence type="ECO:0000256" key="1">
    <source>
        <dbReference type="ARBA" id="ARBA00005165"/>
    </source>
</evidence>
<feature type="binding site" evidence="9">
    <location>
        <position position="150"/>
    </location>
    <ligand>
        <name>4-amino-2-methyl-5-(diphosphooxymethyl)pyrimidine</name>
        <dbReference type="ChEBI" id="CHEBI:57841"/>
    </ligand>
</feature>
<evidence type="ECO:0000256" key="7">
    <source>
        <dbReference type="ARBA" id="ARBA00047851"/>
    </source>
</evidence>
<dbReference type="GO" id="GO:0009228">
    <property type="term" value="P:thiamine biosynthetic process"/>
    <property type="evidence" value="ECO:0007669"/>
    <property type="project" value="UniProtKB-KW"/>
</dbReference>
<evidence type="ECO:0000256" key="5">
    <source>
        <dbReference type="ARBA" id="ARBA00022977"/>
    </source>
</evidence>
<dbReference type="HAMAP" id="MF_00097">
    <property type="entry name" value="TMP_synthase"/>
    <property type="match status" value="1"/>
</dbReference>
<dbReference type="GO" id="GO:0004789">
    <property type="term" value="F:thiamine-phosphate diphosphorylase activity"/>
    <property type="evidence" value="ECO:0007669"/>
    <property type="project" value="UniProtKB-UniRule"/>
</dbReference>
<comment type="function">
    <text evidence="9">Condenses 4-methyl-5-(beta-hydroxyethyl)thiazole monophosphate (THZ-P) and 2-methyl-4-amino-5-hydroxymethyl pyrimidine pyrophosphate (HMP-PP) to form thiamine monophosphate (TMP).</text>
</comment>
<feature type="binding site" evidence="9">
    <location>
        <position position="178"/>
    </location>
    <ligand>
        <name>2-[(2R,5Z)-2-carboxy-4-methylthiazol-5(2H)-ylidene]ethyl phosphate</name>
        <dbReference type="ChEBI" id="CHEBI:62899"/>
    </ligand>
</feature>
<sequence length="225" mass="24040">MAAKKKSNKLRKTARPVDLSLYLVTDRRLAGNRPLTDLVSKAVAGGVTVVQLREKDCSSREYLELALELKKILPPGVPLLINDRLDVALAAGADGVHLGQSDLPPEIARKHLGPRAIIGLSVENPEQLEEAKNLPVDYLAISPVFSTPTKTDTGPAWGLEGLARARKMTALPLVAIGGLNEQNAVEVIRAGADGLAVVSAICAASDPEQAARRLRSLIDEARRLK</sequence>
<dbReference type="PANTHER" id="PTHR20857:SF15">
    <property type="entry name" value="THIAMINE-PHOSPHATE SYNTHASE"/>
    <property type="match status" value="1"/>
</dbReference>
<evidence type="ECO:0000256" key="6">
    <source>
        <dbReference type="ARBA" id="ARBA00047334"/>
    </source>
</evidence>
<evidence type="ECO:0000256" key="9">
    <source>
        <dbReference type="HAMAP-Rule" id="MF_00097"/>
    </source>
</evidence>
<organism evidence="13 14">
    <name type="scientific">Candidatus Saccharicenans subterraneus</name>
    <dbReference type="NCBI Taxonomy" id="2508984"/>
    <lineage>
        <taxon>Bacteria</taxon>
        <taxon>Candidatus Aminicenantota</taxon>
        <taxon>Candidatus Aminicenantia</taxon>
        <taxon>Candidatus Aminicenantales</taxon>
        <taxon>Candidatus Saccharicenantaceae</taxon>
        <taxon>Candidatus Saccharicenans</taxon>
    </lineage>
</organism>
<proteinExistence type="inferred from homology"/>
<gene>
    <name evidence="9" type="primary">thiE</name>
    <name evidence="13" type="ORF">OP8BY_0074</name>
</gene>
<feature type="binding site" evidence="9">
    <location>
        <position position="83"/>
    </location>
    <ligand>
        <name>Mg(2+)</name>
        <dbReference type="ChEBI" id="CHEBI:18420"/>
    </ligand>
</feature>
<feature type="binding site" evidence="9">
    <location>
        <position position="82"/>
    </location>
    <ligand>
        <name>4-amino-2-methyl-5-(diphosphooxymethyl)pyrimidine</name>
        <dbReference type="ChEBI" id="CHEBI:57841"/>
    </ligand>
</feature>
<accession>A0A3E2BLR1</accession>
<comment type="catalytic activity">
    <reaction evidence="8 9 10">
        <text>2-[(2R,5Z)-2-carboxy-4-methylthiazol-5(2H)-ylidene]ethyl phosphate + 4-amino-2-methyl-5-(diphosphooxymethyl)pyrimidine + 2 H(+) = thiamine phosphate + CO2 + diphosphate</text>
        <dbReference type="Rhea" id="RHEA:47844"/>
        <dbReference type="ChEBI" id="CHEBI:15378"/>
        <dbReference type="ChEBI" id="CHEBI:16526"/>
        <dbReference type="ChEBI" id="CHEBI:33019"/>
        <dbReference type="ChEBI" id="CHEBI:37575"/>
        <dbReference type="ChEBI" id="CHEBI:57841"/>
        <dbReference type="ChEBI" id="CHEBI:62899"/>
        <dbReference type="EC" id="2.5.1.3"/>
    </reaction>
</comment>
<keyword evidence="5 9" id="KW-0784">Thiamine biosynthesis</keyword>
<feature type="binding site" evidence="9">
    <location>
        <begin position="198"/>
        <end position="199"/>
    </location>
    <ligand>
        <name>2-[(2R,5Z)-2-carboxy-4-methylthiazol-5(2H)-ylidene]ethyl phosphate</name>
        <dbReference type="ChEBI" id="CHEBI:62899"/>
    </ligand>
</feature>
<evidence type="ECO:0000313" key="14">
    <source>
        <dbReference type="Proteomes" id="UP000257323"/>
    </source>
</evidence>
<dbReference type="UniPathway" id="UPA00060">
    <property type="reaction ID" value="UER00141"/>
</dbReference>
<feature type="binding site" evidence="9">
    <location>
        <begin position="147"/>
        <end position="149"/>
    </location>
    <ligand>
        <name>2-[(2R,5Z)-2-carboxy-4-methylthiazol-5(2H)-ylidene]ethyl phosphate</name>
        <dbReference type="ChEBI" id="CHEBI:62899"/>
    </ligand>
</feature>
<name>A0A3E2BLR1_9BACT</name>
<evidence type="ECO:0000259" key="12">
    <source>
        <dbReference type="Pfam" id="PF02581"/>
    </source>
</evidence>
<comment type="catalytic activity">
    <reaction evidence="6 9 10">
        <text>4-methyl-5-(2-phosphooxyethyl)-thiazole + 4-amino-2-methyl-5-(diphosphooxymethyl)pyrimidine + H(+) = thiamine phosphate + diphosphate</text>
        <dbReference type="Rhea" id="RHEA:22328"/>
        <dbReference type="ChEBI" id="CHEBI:15378"/>
        <dbReference type="ChEBI" id="CHEBI:33019"/>
        <dbReference type="ChEBI" id="CHEBI:37575"/>
        <dbReference type="ChEBI" id="CHEBI:57841"/>
        <dbReference type="ChEBI" id="CHEBI:58296"/>
        <dbReference type="EC" id="2.5.1.3"/>
    </reaction>
</comment>
<dbReference type="SUPFAM" id="SSF51391">
    <property type="entry name" value="Thiamin phosphate synthase"/>
    <property type="match status" value="1"/>
</dbReference>
<feature type="binding site" evidence="9">
    <location>
        <position position="102"/>
    </location>
    <ligand>
        <name>Mg(2+)</name>
        <dbReference type="ChEBI" id="CHEBI:18420"/>
    </ligand>
</feature>
<evidence type="ECO:0000256" key="3">
    <source>
        <dbReference type="ARBA" id="ARBA00022723"/>
    </source>
</evidence>
<dbReference type="NCBIfam" id="TIGR00693">
    <property type="entry name" value="thiE"/>
    <property type="match status" value="1"/>
</dbReference>
<dbReference type="InterPro" id="IPR013785">
    <property type="entry name" value="Aldolase_TIM"/>
</dbReference>
<dbReference type="InterPro" id="IPR034291">
    <property type="entry name" value="TMP_synthase"/>
</dbReference>
<protein>
    <recommendedName>
        <fullName evidence="9">Thiamine-phosphate synthase</fullName>
        <shortName evidence="9">TP synthase</shortName>
        <shortName evidence="9">TPS</shortName>
        <ecNumber evidence="9">2.5.1.3</ecNumber>
    </recommendedName>
    <alternativeName>
        <fullName evidence="9">Thiamine-phosphate pyrophosphorylase</fullName>
        <shortName evidence="9">TMP pyrophosphorylase</shortName>
        <shortName evidence="9">TMP-PPase</shortName>
    </alternativeName>
</protein>
<dbReference type="Pfam" id="PF02581">
    <property type="entry name" value="TMP-TENI"/>
    <property type="match status" value="1"/>
</dbReference>
<evidence type="ECO:0000256" key="10">
    <source>
        <dbReference type="RuleBase" id="RU003826"/>
    </source>
</evidence>
<feature type="binding site" evidence="9">
    <location>
        <begin position="51"/>
        <end position="55"/>
    </location>
    <ligand>
        <name>4-amino-2-methyl-5-(diphosphooxymethyl)pyrimidine</name>
        <dbReference type="ChEBI" id="CHEBI:57841"/>
    </ligand>
</feature>
<dbReference type="FunFam" id="3.20.20.70:FF:000096">
    <property type="entry name" value="Thiamine-phosphate synthase"/>
    <property type="match status" value="1"/>
</dbReference>
<comment type="cofactor">
    <cofactor evidence="9">
        <name>Mg(2+)</name>
        <dbReference type="ChEBI" id="CHEBI:18420"/>
    </cofactor>
    <text evidence="9">Binds 1 Mg(2+) ion per subunit.</text>
</comment>
<evidence type="ECO:0000313" key="13">
    <source>
        <dbReference type="EMBL" id="RFT15699.1"/>
    </source>
</evidence>
<dbReference type="InterPro" id="IPR036206">
    <property type="entry name" value="ThiamineP_synth_sf"/>
</dbReference>
<dbReference type="Gene3D" id="3.20.20.70">
    <property type="entry name" value="Aldolase class I"/>
    <property type="match status" value="1"/>
</dbReference>
<dbReference type="EC" id="2.5.1.3" evidence="9"/>
<dbReference type="CDD" id="cd00564">
    <property type="entry name" value="TMP_TenI"/>
    <property type="match status" value="1"/>
</dbReference>
<keyword evidence="4 9" id="KW-0460">Magnesium</keyword>
<dbReference type="InterPro" id="IPR022998">
    <property type="entry name" value="ThiamineP_synth_TenI"/>
</dbReference>
<dbReference type="Proteomes" id="UP000257323">
    <property type="component" value="Unassembled WGS sequence"/>
</dbReference>
<comment type="caution">
    <text evidence="13">The sequence shown here is derived from an EMBL/GenBank/DDBJ whole genome shotgun (WGS) entry which is preliminary data.</text>
</comment>
<dbReference type="GO" id="GO:0005737">
    <property type="term" value="C:cytoplasm"/>
    <property type="evidence" value="ECO:0007669"/>
    <property type="project" value="TreeGrafter"/>
</dbReference>
<keyword evidence="2 9" id="KW-0808">Transferase</keyword>
<dbReference type="GO" id="GO:0000287">
    <property type="term" value="F:magnesium ion binding"/>
    <property type="evidence" value="ECO:0007669"/>
    <property type="project" value="UniProtKB-UniRule"/>
</dbReference>
<feature type="domain" description="Thiamine phosphate synthase/TenI" evidence="12">
    <location>
        <begin position="21"/>
        <end position="201"/>
    </location>
</feature>
<comment type="pathway">
    <text evidence="1 9 11">Cofactor biosynthesis; thiamine diphosphate biosynthesis; thiamine phosphate from 4-amino-2-methyl-5-diphosphomethylpyrimidine and 4-methyl-5-(2-phosphoethyl)-thiazole: step 1/1.</text>
</comment>
<evidence type="ECO:0000256" key="11">
    <source>
        <dbReference type="RuleBase" id="RU004253"/>
    </source>
</evidence>
<dbReference type="PANTHER" id="PTHR20857">
    <property type="entry name" value="THIAMINE-PHOSPHATE PYROPHOSPHORYLASE"/>
    <property type="match status" value="1"/>
</dbReference>
<dbReference type="GO" id="GO:0009229">
    <property type="term" value="P:thiamine diphosphate biosynthetic process"/>
    <property type="evidence" value="ECO:0007669"/>
    <property type="project" value="UniProtKB-UniRule"/>
</dbReference>
<keyword evidence="3 9" id="KW-0479">Metal-binding</keyword>
<evidence type="ECO:0000256" key="8">
    <source>
        <dbReference type="ARBA" id="ARBA00047883"/>
    </source>
</evidence>
<reference evidence="13 14" key="1">
    <citation type="submission" date="2018-08" db="EMBL/GenBank/DDBJ databases">
        <title>Genome analysis of the thermophilic bacterium of the candidate phylum Aminicenantes from deep subsurface aquifer revealed its physiology and ecological role.</title>
        <authorList>
            <person name="Kadnikov V.V."/>
            <person name="Mardanov A.V."/>
            <person name="Beletsky A.V."/>
            <person name="Karnachuk O.V."/>
            <person name="Ravin N.V."/>
        </authorList>
    </citation>
    <scope>NUCLEOTIDE SEQUENCE [LARGE SCALE GENOMIC DNA]</scope>
    <source>
        <strain evidence="13">BY38</strain>
    </source>
</reference>
<evidence type="ECO:0000256" key="2">
    <source>
        <dbReference type="ARBA" id="ARBA00022679"/>
    </source>
</evidence>
<comment type="similarity">
    <text evidence="9 10">Belongs to the thiamine-phosphate synthase family.</text>
</comment>
<comment type="catalytic activity">
    <reaction evidence="7 9 10">
        <text>2-(2-carboxy-4-methylthiazol-5-yl)ethyl phosphate + 4-amino-2-methyl-5-(diphosphooxymethyl)pyrimidine + 2 H(+) = thiamine phosphate + CO2 + diphosphate</text>
        <dbReference type="Rhea" id="RHEA:47848"/>
        <dbReference type="ChEBI" id="CHEBI:15378"/>
        <dbReference type="ChEBI" id="CHEBI:16526"/>
        <dbReference type="ChEBI" id="CHEBI:33019"/>
        <dbReference type="ChEBI" id="CHEBI:37575"/>
        <dbReference type="ChEBI" id="CHEBI:57841"/>
        <dbReference type="ChEBI" id="CHEBI:62890"/>
        <dbReference type="EC" id="2.5.1.3"/>
    </reaction>
</comment>
<dbReference type="AlphaFoldDB" id="A0A3E2BLR1"/>
<evidence type="ECO:0000256" key="4">
    <source>
        <dbReference type="ARBA" id="ARBA00022842"/>
    </source>
</evidence>
<dbReference type="EMBL" id="QUAH01000007">
    <property type="protein sequence ID" value="RFT15699.1"/>
    <property type="molecule type" value="Genomic_DNA"/>
</dbReference>